<proteinExistence type="predicted"/>
<sequence length="181" mass="18707">MQAVARGLEAIGRAVGNVVGILYQAGRDTIDQVIRNILPFMAFISMIIGIILYTGIGNIIAHTLSPLASNIFGLLLMSVICAIPILSPLLGPGAVIAQVVGTLLGVEIGLGHIPPQYALPALFAINPQVGCDFIPVGLALGEAEPETTEIGVPAVLMSRLITGPLAVVIAYLASFGMYAGH</sequence>
<dbReference type="PROSITE" id="PS51102">
    <property type="entry name" value="PTS_EIIB_TYPE_5"/>
    <property type="match status" value="1"/>
</dbReference>
<comment type="caution">
    <text evidence="1">Lacks conserved residue(s) required for the propagation of feature annotation.</text>
</comment>
<comment type="caution">
    <text evidence="4">The sequence shown here is derived from an EMBL/GenBank/DDBJ whole genome shotgun (WGS) entry which is preliminary data.</text>
</comment>
<dbReference type="GO" id="GO:0009401">
    <property type="term" value="P:phosphoenolpyruvate-dependent sugar phosphotransferase system"/>
    <property type="evidence" value="ECO:0007669"/>
    <property type="project" value="InterPro"/>
</dbReference>
<feature type="transmembrane region" description="Helical" evidence="2">
    <location>
        <begin position="67"/>
        <end position="86"/>
    </location>
</feature>
<feature type="transmembrane region" description="Helical" evidence="2">
    <location>
        <begin position="37"/>
        <end position="61"/>
    </location>
</feature>
<dbReference type="AlphaFoldDB" id="A0A328VPQ9"/>
<dbReference type="GO" id="GO:0005886">
    <property type="term" value="C:plasma membrane"/>
    <property type="evidence" value="ECO:0007669"/>
    <property type="project" value="TreeGrafter"/>
</dbReference>
<evidence type="ECO:0000259" key="3">
    <source>
        <dbReference type="PROSITE" id="PS51102"/>
    </source>
</evidence>
<evidence type="ECO:0000313" key="4">
    <source>
        <dbReference type="EMBL" id="RAQ97760.1"/>
    </source>
</evidence>
<dbReference type="PANTHER" id="PTHR39427">
    <property type="match status" value="1"/>
</dbReference>
<keyword evidence="2" id="KW-0472">Membrane</keyword>
<feature type="transmembrane region" description="Helical" evidence="2">
    <location>
        <begin position="161"/>
        <end position="180"/>
    </location>
</feature>
<dbReference type="InterPro" id="IPR011618">
    <property type="entry name" value="PTS_EIIBC_GUT_N"/>
</dbReference>
<evidence type="ECO:0000313" key="5">
    <source>
        <dbReference type="Proteomes" id="UP000248706"/>
    </source>
</evidence>
<dbReference type="EMBL" id="MCIF01000002">
    <property type="protein sequence ID" value="RAQ97760.1"/>
    <property type="molecule type" value="Genomic_DNA"/>
</dbReference>
<dbReference type="Proteomes" id="UP000248706">
    <property type="component" value="Unassembled WGS sequence"/>
</dbReference>
<dbReference type="InterPro" id="IPR004702">
    <property type="entry name" value="PTS_sorb_EIIBC"/>
</dbReference>
<evidence type="ECO:0000256" key="1">
    <source>
        <dbReference type="PROSITE-ProRule" id="PRU00425"/>
    </source>
</evidence>
<dbReference type="InterPro" id="IPR011638">
    <property type="entry name" value="PTS_EIIBC_GUT_C"/>
</dbReference>
<dbReference type="Pfam" id="PF03612">
    <property type="entry name" value="EIIBC-GUT_N"/>
    <property type="match status" value="1"/>
</dbReference>
<dbReference type="PANTHER" id="PTHR39427:SF1">
    <property type="entry name" value="PTS SYSTEM GLUCITOL_SORBITOL-SPECIFIC EIIB COMPONENT"/>
    <property type="match status" value="1"/>
</dbReference>
<organism evidence="4 5">
    <name type="scientific">Thermogemmatispora tikiterensis</name>
    <dbReference type="NCBI Taxonomy" id="1825093"/>
    <lineage>
        <taxon>Bacteria</taxon>
        <taxon>Bacillati</taxon>
        <taxon>Chloroflexota</taxon>
        <taxon>Ktedonobacteria</taxon>
        <taxon>Thermogemmatisporales</taxon>
        <taxon>Thermogemmatisporaceae</taxon>
        <taxon>Thermogemmatispora</taxon>
    </lineage>
</organism>
<gene>
    <name evidence="4" type="ORF">A4R35_19630</name>
</gene>
<feature type="domain" description="PTS EIIB type-5" evidence="3">
    <location>
        <begin position="1"/>
        <end position="38"/>
    </location>
</feature>
<keyword evidence="2" id="KW-0812">Transmembrane</keyword>
<name>A0A328VPQ9_9CHLR</name>
<accession>A0A328VPQ9</accession>
<dbReference type="Pfam" id="PF07663">
    <property type="entry name" value="EIIBC-GUT_C"/>
    <property type="match status" value="1"/>
</dbReference>
<evidence type="ECO:0000256" key="2">
    <source>
        <dbReference type="SAM" id="Phobius"/>
    </source>
</evidence>
<keyword evidence="2" id="KW-1133">Transmembrane helix</keyword>
<keyword evidence="5" id="KW-1185">Reference proteome</keyword>
<dbReference type="GO" id="GO:0008982">
    <property type="term" value="F:protein-N(PI)-phosphohistidine-sugar phosphotransferase activity"/>
    <property type="evidence" value="ECO:0007669"/>
    <property type="project" value="InterPro"/>
</dbReference>
<protein>
    <submittedName>
        <fullName evidence="4">PTS sorbitol transporter subunit IIB</fullName>
    </submittedName>
</protein>
<reference evidence="4 5" key="1">
    <citation type="submission" date="2016-08" db="EMBL/GenBank/DDBJ databases">
        <title>Analysis of Carbohydrate Active Enzymes in Thermogemmatispora T81 Reveals Carbohydrate Degradation Ability.</title>
        <authorList>
            <person name="Tomazini A."/>
            <person name="Lal S."/>
            <person name="Stott M."/>
            <person name="Henrissat B."/>
            <person name="Polikarpov I."/>
            <person name="Sparling R."/>
            <person name="Levin D.B."/>
        </authorList>
    </citation>
    <scope>NUCLEOTIDE SEQUENCE [LARGE SCALE GENOMIC DNA]</scope>
    <source>
        <strain evidence="4 5">T81</strain>
    </source>
</reference>
<dbReference type="OrthoDB" id="4774329at2"/>